<evidence type="ECO:0000256" key="5">
    <source>
        <dbReference type="ARBA" id="ARBA00023125"/>
    </source>
</evidence>
<dbReference type="Pfam" id="PF04082">
    <property type="entry name" value="Fungal_trans"/>
    <property type="match status" value="1"/>
</dbReference>
<dbReference type="InterPro" id="IPR001138">
    <property type="entry name" value="Zn2Cys6_DnaBD"/>
</dbReference>
<evidence type="ECO:0000313" key="10">
    <source>
        <dbReference type="EMBL" id="KAF2234580.1"/>
    </source>
</evidence>
<dbReference type="GO" id="GO:0005634">
    <property type="term" value="C:nucleus"/>
    <property type="evidence" value="ECO:0007669"/>
    <property type="project" value="UniProtKB-SubCell"/>
</dbReference>
<dbReference type="GO" id="GO:0006351">
    <property type="term" value="P:DNA-templated transcription"/>
    <property type="evidence" value="ECO:0007669"/>
    <property type="project" value="InterPro"/>
</dbReference>
<evidence type="ECO:0000256" key="2">
    <source>
        <dbReference type="ARBA" id="ARBA00022723"/>
    </source>
</evidence>
<sequence>METSHINAPGAGDDSQRHSTKRGSKKEETPRIAHTLAACCRCRQRKTRCDTGLPRCGPCARTNSRCDFYDPAQRKTVSRSYVVDLQHRVKALENELAIVKTDELEDPEVIMRSAAAVRMQESEDAKFLGPSSGICMTRLVIQLAKECTGSDSIKDVITDAQAKDIKDRFVEEDGKPFSKVYPLTSNIAAEGLPSDRGLVDRLVHLFNLKVQPWYPMLHEPTFKKDLEAVYAGSDDPYQQFVVRMVIAISLQKVDSQYAGLADSYYLAALQSLQPIIEKMDLKTLQCCCLIGEYSLLTSTRTAVYYIIGLAMRLLQSLGLNEERTLTRTRGGGTADFLEIDMKRRLFWCTWVMDLGLAHSLGRPSALATSQDHIDVKWFSTVDDAFITPEGIVPGGGTPSLRKWVAIHFTKMRLLQLEIRRKLYLKKRDEPKDDRHPWFQHMEKKMKKWRDISPEDDVGMGLDKFWFIGRYHTMVVLLYRPCPQIPRPSVDAARKCFEACEFNIYSQRKQAETRSIELTWIFSQSLFMAVNTLLWCLSYAEIRRTNSKEKVSELFNISLDAILLASERWPGVASAHELYRNLIGSCLRIYDMNGDLPVAAPSPDDSTSPESVQSHYRSRTESPATLPTPSIATTPESTDTVQQAYTRQSNHRCERTPLLQISNDSQAQSQFRI</sequence>
<proteinExistence type="predicted"/>
<gene>
    <name evidence="10" type="ORF">EV356DRAFT_523615</name>
</gene>
<protein>
    <recommendedName>
        <fullName evidence="9">Zn(2)-C6 fungal-type domain-containing protein</fullName>
    </recommendedName>
</protein>
<dbReference type="SMART" id="SM00066">
    <property type="entry name" value="GAL4"/>
    <property type="match status" value="1"/>
</dbReference>
<evidence type="ECO:0000256" key="6">
    <source>
        <dbReference type="ARBA" id="ARBA00023163"/>
    </source>
</evidence>
<keyword evidence="5" id="KW-0238">DNA-binding</keyword>
<dbReference type="InterPro" id="IPR052202">
    <property type="entry name" value="Yeast_MetPath_Reg"/>
</dbReference>
<keyword evidence="4" id="KW-0805">Transcription regulation</keyword>
<dbReference type="EMBL" id="ML991797">
    <property type="protein sequence ID" value="KAF2234580.1"/>
    <property type="molecule type" value="Genomic_DNA"/>
</dbReference>
<evidence type="ECO:0000256" key="8">
    <source>
        <dbReference type="SAM" id="MobiDB-lite"/>
    </source>
</evidence>
<dbReference type="OrthoDB" id="5416384at2759"/>
<dbReference type="Proteomes" id="UP000800092">
    <property type="component" value="Unassembled WGS sequence"/>
</dbReference>
<evidence type="ECO:0000259" key="9">
    <source>
        <dbReference type="PROSITE" id="PS50048"/>
    </source>
</evidence>
<dbReference type="CDD" id="cd12148">
    <property type="entry name" value="fungal_TF_MHR"/>
    <property type="match status" value="1"/>
</dbReference>
<reference evidence="10" key="1">
    <citation type="journal article" date="2020" name="Stud. Mycol.">
        <title>101 Dothideomycetes genomes: a test case for predicting lifestyles and emergence of pathogens.</title>
        <authorList>
            <person name="Haridas S."/>
            <person name="Albert R."/>
            <person name="Binder M."/>
            <person name="Bloem J."/>
            <person name="Labutti K."/>
            <person name="Salamov A."/>
            <person name="Andreopoulos B."/>
            <person name="Baker S."/>
            <person name="Barry K."/>
            <person name="Bills G."/>
            <person name="Bluhm B."/>
            <person name="Cannon C."/>
            <person name="Castanera R."/>
            <person name="Culley D."/>
            <person name="Daum C."/>
            <person name="Ezra D."/>
            <person name="Gonzalez J."/>
            <person name="Henrissat B."/>
            <person name="Kuo A."/>
            <person name="Liang C."/>
            <person name="Lipzen A."/>
            <person name="Lutzoni F."/>
            <person name="Magnuson J."/>
            <person name="Mondo S."/>
            <person name="Nolan M."/>
            <person name="Ohm R."/>
            <person name="Pangilinan J."/>
            <person name="Park H.-J."/>
            <person name="Ramirez L."/>
            <person name="Alfaro M."/>
            <person name="Sun H."/>
            <person name="Tritt A."/>
            <person name="Yoshinaga Y."/>
            <person name="Zwiers L.-H."/>
            <person name="Turgeon B."/>
            <person name="Goodwin S."/>
            <person name="Spatafora J."/>
            <person name="Crous P."/>
            <person name="Grigoriev I."/>
        </authorList>
    </citation>
    <scope>NUCLEOTIDE SEQUENCE</scope>
    <source>
        <strain evidence="10">Tuck. ex Michener</strain>
    </source>
</reference>
<comment type="subcellular location">
    <subcellularLocation>
        <location evidence="1">Nucleus</location>
    </subcellularLocation>
</comment>
<feature type="domain" description="Zn(2)-C6 fungal-type" evidence="9">
    <location>
        <begin position="38"/>
        <end position="68"/>
    </location>
</feature>
<name>A0A6A6HAR0_VIRVR</name>
<dbReference type="Pfam" id="PF00172">
    <property type="entry name" value="Zn_clus"/>
    <property type="match status" value="1"/>
</dbReference>
<dbReference type="AlphaFoldDB" id="A0A6A6HAR0"/>
<accession>A0A6A6HAR0</accession>
<evidence type="ECO:0000256" key="4">
    <source>
        <dbReference type="ARBA" id="ARBA00023015"/>
    </source>
</evidence>
<dbReference type="CDD" id="cd00067">
    <property type="entry name" value="GAL4"/>
    <property type="match status" value="1"/>
</dbReference>
<evidence type="ECO:0000256" key="7">
    <source>
        <dbReference type="ARBA" id="ARBA00023242"/>
    </source>
</evidence>
<evidence type="ECO:0000256" key="3">
    <source>
        <dbReference type="ARBA" id="ARBA00022833"/>
    </source>
</evidence>
<dbReference type="GO" id="GO:0000981">
    <property type="term" value="F:DNA-binding transcription factor activity, RNA polymerase II-specific"/>
    <property type="evidence" value="ECO:0007669"/>
    <property type="project" value="InterPro"/>
</dbReference>
<feature type="region of interest" description="Disordered" evidence="8">
    <location>
        <begin position="597"/>
        <end position="651"/>
    </location>
</feature>
<dbReference type="GO" id="GO:0043565">
    <property type="term" value="F:sequence-specific DNA binding"/>
    <property type="evidence" value="ECO:0007669"/>
    <property type="project" value="TreeGrafter"/>
</dbReference>
<dbReference type="PANTHER" id="PTHR47782:SF8">
    <property type="entry name" value="ZN(II)2CYS6 TRANSCRIPTION FACTOR (EUROFUNG)"/>
    <property type="match status" value="1"/>
</dbReference>
<dbReference type="InterPro" id="IPR036864">
    <property type="entry name" value="Zn2-C6_fun-type_DNA-bd_sf"/>
</dbReference>
<dbReference type="PROSITE" id="PS50048">
    <property type="entry name" value="ZN2_CY6_FUNGAL_2"/>
    <property type="match status" value="1"/>
</dbReference>
<keyword evidence="3" id="KW-0862">Zinc</keyword>
<feature type="region of interest" description="Disordered" evidence="8">
    <location>
        <begin position="1"/>
        <end position="29"/>
    </location>
</feature>
<evidence type="ECO:0000256" key="1">
    <source>
        <dbReference type="ARBA" id="ARBA00004123"/>
    </source>
</evidence>
<dbReference type="SMART" id="SM00906">
    <property type="entry name" value="Fungal_trans"/>
    <property type="match status" value="1"/>
</dbReference>
<evidence type="ECO:0000313" key="11">
    <source>
        <dbReference type="Proteomes" id="UP000800092"/>
    </source>
</evidence>
<dbReference type="SUPFAM" id="SSF57701">
    <property type="entry name" value="Zn2/Cys6 DNA-binding domain"/>
    <property type="match status" value="1"/>
</dbReference>
<feature type="compositionally biased region" description="Polar residues" evidence="8">
    <location>
        <begin position="603"/>
        <end position="647"/>
    </location>
</feature>
<keyword evidence="2" id="KW-0479">Metal-binding</keyword>
<dbReference type="PROSITE" id="PS00463">
    <property type="entry name" value="ZN2_CY6_FUNGAL_1"/>
    <property type="match status" value="1"/>
</dbReference>
<dbReference type="Gene3D" id="4.10.240.10">
    <property type="entry name" value="Zn(2)-C6 fungal-type DNA-binding domain"/>
    <property type="match status" value="1"/>
</dbReference>
<organism evidence="10 11">
    <name type="scientific">Viridothelium virens</name>
    <name type="common">Speckled blister lichen</name>
    <name type="synonym">Trypethelium virens</name>
    <dbReference type="NCBI Taxonomy" id="1048519"/>
    <lineage>
        <taxon>Eukaryota</taxon>
        <taxon>Fungi</taxon>
        <taxon>Dikarya</taxon>
        <taxon>Ascomycota</taxon>
        <taxon>Pezizomycotina</taxon>
        <taxon>Dothideomycetes</taxon>
        <taxon>Dothideomycetes incertae sedis</taxon>
        <taxon>Trypetheliales</taxon>
        <taxon>Trypetheliaceae</taxon>
        <taxon>Viridothelium</taxon>
    </lineage>
</organism>
<dbReference type="GO" id="GO:0008270">
    <property type="term" value="F:zinc ion binding"/>
    <property type="evidence" value="ECO:0007669"/>
    <property type="project" value="InterPro"/>
</dbReference>
<dbReference type="InterPro" id="IPR007219">
    <property type="entry name" value="XnlR_reg_dom"/>
</dbReference>
<keyword evidence="6" id="KW-0804">Transcription</keyword>
<keyword evidence="11" id="KW-1185">Reference proteome</keyword>
<keyword evidence="7" id="KW-0539">Nucleus</keyword>
<dbReference type="GO" id="GO:0045944">
    <property type="term" value="P:positive regulation of transcription by RNA polymerase II"/>
    <property type="evidence" value="ECO:0007669"/>
    <property type="project" value="TreeGrafter"/>
</dbReference>
<dbReference type="PANTHER" id="PTHR47782">
    <property type="entry name" value="ZN(II)2CYS6 TRANSCRIPTION FACTOR (EUROFUNG)-RELATED"/>
    <property type="match status" value="1"/>
</dbReference>